<feature type="region of interest" description="Disordered" evidence="5">
    <location>
        <begin position="392"/>
        <end position="411"/>
    </location>
</feature>
<dbReference type="PANTHER" id="PTHR10876:SF0">
    <property type="entry name" value="ZINC FINGER PROTEIN ZPR1"/>
    <property type="match status" value="1"/>
</dbReference>
<protein>
    <submittedName>
        <fullName evidence="8">Zinc finger protein ZPR1-like isoform X2</fullName>
    </submittedName>
</protein>
<accession>A0ABM1EJ31</accession>
<dbReference type="RefSeq" id="XP_014672202.1">
    <property type="nucleotide sequence ID" value="XM_014816716.1"/>
</dbReference>
<feature type="domain" description="Zinc finger ZPR1-type" evidence="6">
    <location>
        <begin position="209"/>
        <end position="370"/>
    </location>
</feature>
<dbReference type="Pfam" id="PF22794">
    <property type="entry name" value="jr-ZPR1"/>
    <property type="match status" value="2"/>
</dbReference>
<dbReference type="GeneID" id="106812750"/>
<evidence type="ECO:0000256" key="4">
    <source>
        <dbReference type="ARBA" id="ARBA00022833"/>
    </source>
</evidence>
<dbReference type="InterPro" id="IPR042451">
    <property type="entry name" value="ZPR1_A/B_dom"/>
</dbReference>
<keyword evidence="3" id="KW-0863">Zinc-finger</keyword>
<feature type="domain" description="Zinc finger ZPR1-type" evidence="6">
    <location>
        <begin position="33"/>
        <end position="183"/>
    </location>
</feature>
<dbReference type="Pfam" id="PF03367">
    <property type="entry name" value="Zn_ribbon_ZPR1"/>
    <property type="match status" value="2"/>
</dbReference>
<dbReference type="InterPro" id="IPR004457">
    <property type="entry name" value="Znf_ZPR1"/>
</dbReference>
<dbReference type="InterPro" id="IPR056180">
    <property type="entry name" value="ZPR1_jr_dom"/>
</dbReference>
<dbReference type="InterPro" id="IPR042452">
    <property type="entry name" value="ZPR1_Znf1/2"/>
</dbReference>
<name>A0ABM1EJ31_PRICU</name>
<evidence type="ECO:0000259" key="6">
    <source>
        <dbReference type="SMART" id="SM00709"/>
    </source>
</evidence>
<reference evidence="8" key="1">
    <citation type="submission" date="2025-08" db="UniProtKB">
        <authorList>
            <consortium name="RefSeq"/>
        </authorList>
    </citation>
    <scope>IDENTIFICATION</scope>
</reference>
<dbReference type="NCBIfam" id="TIGR00310">
    <property type="entry name" value="ZPR1_znf"/>
    <property type="match status" value="2"/>
</dbReference>
<evidence type="ECO:0000256" key="1">
    <source>
        <dbReference type="ARBA" id="ARBA00008354"/>
    </source>
</evidence>
<dbReference type="Proteomes" id="UP000695022">
    <property type="component" value="Unplaced"/>
</dbReference>
<proteinExistence type="inferred from homology"/>
<evidence type="ECO:0000313" key="8">
    <source>
        <dbReference type="RefSeq" id="XP_014672202.1"/>
    </source>
</evidence>
<dbReference type="Gene3D" id="2.20.25.420">
    <property type="entry name" value="ZPR1, zinc finger domain"/>
    <property type="match status" value="2"/>
</dbReference>
<comment type="similarity">
    <text evidence="1">Belongs to the ZPR1 family.</text>
</comment>
<evidence type="ECO:0000256" key="5">
    <source>
        <dbReference type="SAM" id="MobiDB-lite"/>
    </source>
</evidence>
<keyword evidence="4" id="KW-0862">Zinc</keyword>
<dbReference type="PANTHER" id="PTHR10876">
    <property type="entry name" value="ZINC FINGER PROTEIN ZPR1"/>
    <property type="match status" value="1"/>
</dbReference>
<feature type="region of interest" description="Disordered" evidence="5">
    <location>
        <begin position="174"/>
        <end position="199"/>
    </location>
</feature>
<dbReference type="SMART" id="SM00709">
    <property type="entry name" value="Zpr1"/>
    <property type="match status" value="2"/>
</dbReference>
<keyword evidence="2" id="KW-0479">Metal-binding</keyword>
<dbReference type="Gene3D" id="2.60.120.1040">
    <property type="entry name" value="ZPR1, A/B domain"/>
    <property type="match status" value="2"/>
</dbReference>
<sequence length="411" mass="45561">MTAESFEYHEKNRPLFTDLTAEDDDSGITEIESLCINCEKSGVTRLLLTKIPFYKDVIISSFNCDHCGNSNSDIQPGGMVQEHGIKITVAINSEADLNRQVVKMDTATVKIPEIDLEVPAHTQSGTLTTIEGILERAITGLEQEQPIRYAMDEDLARKIEKTIEKLKSYRKGNETFTLADDEHEEDGEEGEAPPLEPDNLKDEVLSFKTNCPNCSAPADTNMKVVDIPYFKDVIIMATTCDACGHRTNEVKAGTGMSPKGTRITLHLTDPSDLSRDVLKSETCSLEIPELELIAEMGTLGGRFTTLEGLLTNVKEQLESNNPFTMGDSATPDYTSKMARFVRDLDTVIRGERLNVHIVLDDPVGNSYLQNVYAPDPDPEMESVTYERSFQQNEDLGLNDMNTESYAEAPSS</sequence>
<dbReference type="InterPro" id="IPR040141">
    <property type="entry name" value="ZPR1"/>
</dbReference>
<gene>
    <name evidence="8" type="primary">LOC106812750</name>
</gene>
<evidence type="ECO:0000256" key="3">
    <source>
        <dbReference type="ARBA" id="ARBA00022771"/>
    </source>
</evidence>
<evidence type="ECO:0000313" key="7">
    <source>
        <dbReference type="Proteomes" id="UP000695022"/>
    </source>
</evidence>
<evidence type="ECO:0000256" key="2">
    <source>
        <dbReference type="ARBA" id="ARBA00022723"/>
    </source>
</evidence>
<feature type="compositionally biased region" description="Acidic residues" evidence="5">
    <location>
        <begin position="179"/>
        <end position="191"/>
    </location>
</feature>
<keyword evidence="7" id="KW-1185">Reference proteome</keyword>
<organism evidence="7 8">
    <name type="scientific">Priapulus caudatus</name>
    <name type="common">Priapulid worm</name>
    <dbReference type="NCBI Taxonomy" id="37621"/>
    <lineage>
        <taxon>Eukaryota</taxon>
        <taxon>Metazoa</taxon>
        <taxon>Ecdysozoa</taxon>
        <taxon>Scalidophora</taxon>
        <taxon>Priapulida</taxon>
        <taxon>Priapulimorpha</taxon>
        <taxon>Priapulimorphida</taxon>
        <taxon>Priapulidae</taxon>
        <taxon>Priapulus</taxon>
    </lineage>
</organism>